<evidence type="ECO:0000259" key="2">
    <source>
        <dbReference type="Pfam" id="PF01755"/>
    </source>
</evidence>
<protein>
    <recommendedName>
        <fullName evidence="2">Glycosyl transferase family 25 domain-containing protein</fullName>
    </recommendedName>
</protein>
<dbReference type="AlphaFoldDB" id="A0A6C0DN37"/>
<keyword evidence="1" id="KW-0472">Membrane</keyword>
<dbReference type="InterPro" id="IPR002654">
    <property type="entry name" value="Glyco_trans_25"/>
</dbReference>
<dbReference type="EMBL" id="MN739646">
    <property type="protein sequence ID" value="QHT17901.1"/>
    <property type="molecule type" value="Genomic_DNA"/>
</dbReference>
<dbReference type="Pfam" id="PF01755">
    <property type="entry name" value="Glyco_transf_25"/>
    <property type="match status" value="1"/>
</dbReference>
<proteinExistence type="predicted"/>
<evidence type="ECO:0000256" key="1">
    <source>
        <dbReference type="SAM" id="Phobius"/>
    </source>
</evidence>
<feature type="domain" description="Glycosyl transferase family 25" evidence="2">
    <location>
        <begin position="43"/>
        <end position="154"/>
    </location>
</feature>
<accession>A0A6C0DN37</accession>
<name>A0A6C0DN37_9ZZZZ</name>
<organism evidence="3">
    <name type="scientific">viral metagenome</name>
    <dbReference type="NCBI Taxonomy" id="1070528"/>
    <lineage>
        <taxon>unclassified sequences</taxon>
        <taxon>metagenomes</taxon>
        <taxon>organismal metagenomes</taxon>
    </lineage>
</organism>
<keyword evidence="1" id="KW-1133">Transmembrane helix</keyword>
<sequence>METLDKIVCINLKERTDKYNVVKKVFEKINLNVDFFFAEKHKTSGRIGCFESHIEVIQQCYNNNFKNVLIFEDDVVDTPDYDEKNLQNVLLFLKNNNWCEYFQLGYTILPHEIVSYFSSNNLYRQNIIQYNGNCTHAYILTRPGMERILHTWKTCCYEKELDLDIYYKEIFAKHGASVCPILFDQNFCLDNNNEKPTTSYYSIMRSVSCFQYKYSFLYVLSYIRCYIKYIVFLFLLFFCTCIVRQFPRFFEKAKLLATKNLVKIV</sequence>
<evidence type="ECO:0000313" key="3">
    <source>
        <dbReference type="EMBL" id="QHT17901.1"/>
    </source>
</evidence>
<keyword evidence="1" id="KW-0812">Transmembrane</keyword>
<reference evidence="3" key="1">
    <citation type="journal article" date="2020" name="Nature">
        <title>Giant virus diversity and host interactions through global metagenomics.</title>
        <authorList>
            <person name="Schulz F."/>
            <person name="Roux S."/>
            <person name="Paez-Espino D."/>
            <person name="Jungbluth S."/>
            <person name="Walsh D.A."/>
            <person name="Denef V.J."/>
            <person name="McMahon K.D."/>
            <person name="Konstantinidis K.T."/>
            <person name="Eloe-Fadrosh E.A."/>
            <person name="Kyrpides N.C."/>
            <person name="Woyke T."/>
        </authorList>
    </citation>
    <scope>NUCLEOTIDE SEQUENCE</scope>
    <source>
        <strain evidence="3">GVMAG-M-3300023174-3</strain>
    </source>
</reference>
<feature type="transmembrane region" description="Helical" evidence="1">
    <location>
        <begin position="226"/>
        <end position="246"/>
    </location>
</feature>